<dbReference type="EMBL" id="UATL01000005">
    <property type="protein sequence ID" value="SPY44527.1"/>
    <property type="molecule type" value="Genomic_DNA"/>
</dbReference>
<keyword evidence="3" id="KW-0998">Cell outer membrane</keyword>
<dbReference type="Pfam" id="PF00691">
    <property type="entry name" value="OmpA"/>
    <property type="match status" value="1"/>
</dbReference>
<dbReference type="PANTHER" id="PTHR30329">
    <property type="entry name" value="STATOR ELEMENT OF FLAGELLAR MOTOR COMPLEX"/>
    <property type="match status" value="1"/>
</dbReference>
<dbReference type="PROSITE" id="PS51257">
    <property type="entry name" value="PROKAR_LIPOPROTEIN"/>
    <property type="match status" value="1"/>
</dbReference>
<accession>A0A2T3QNA6</accession>
<gene>
    <name evidence="4" type="primary">oprF_3</name>
    <name evidence="4" type="ORF">NCTC11647_03475</name>
</gene>
<keyword evidence="2" id="KW-0472">Membrane</keyword>
<evidence type="ECO:0000313" key="4">
    <source>
        <dbReference type="EMBL" id="SPY44527.1"/>
    </source>
</evidence>
<protein>
    <submittedName>
        <fullName evidence="4">Root adhesin</fullName>
    </submittedName>
</protein>
<evidence type="ECO:0000256" key="2">
    <source>
        <dbReference type="ARBA" id="ARBA00023136"/>
    </source>
</evidence>
<dbReference type="InterPro" id="IPR006664">
    <property type="entry name" value="OMP_bac"/>
</dbReference>
<dbReference type="PANTHER" id="PTHR30329:SF21">
    <property type="entry name" value="LIPOPROTEIN YIAD-RELATED"/>
    <property type="match status" value="1"/>
</dbReference>
<name>A0A2T3QNA6_PHODM</name>
<dbReference type="InterPro" id="IPR006665">
    <property type="entry name" value="OmpA-like"/>
</dbReference>
<dbReference type="OrthoDB" id="9782229at2"/>
<dbReference type="Gene3D" id="3.30.1330.60">
    <property type="entry name" value="OmpA-like domain"/>
    <property type="match status" value="1"/>
</dbReference>
<dbReference type="SUPFAM" id="SSF103088">
    <property type="entry name" value="OmpA-like"/>
    <property type="match status" value="1"/>
</dbReference>
<organism evidence="4 5">
    <name type="scientific">Photobacterium damselae</name>
    <dbReference type="NCBI Taxonomy" id="38293"/>
    <lineage>
        <taxon>Bacteria</taxon>
        <taxon>Pseudomonadati</taxon>
        <taxon>Pseudomonadota</taxon>
        <taxon>Gammaproteobacteria</taxon>
        <taxon>Vibrionales</taxon>
        <taxon>Vibrionaceae</taxon>
        <taxon>Photobacterium</taxon>
    </lineage>
</organism>
<dbReference type="RefSeq" id="WP_036765456.1">
    <property type="nucleotide sequence ID" value="NZ_CP018298.1"/>
</dbReference>
<dbReference type="CDD" id="cd07185">
    <property type="entry name" value="OmpA_C-like"/>
    <property type="match status" value="1"/>
</dbReference>
<evidence type="ECO:0000256" key="1">
    <source>
        <dbReference type="ARBA" id="ARBA00004442"/>
    </source>
</evidence>
<dbReference type="AlphaFoldDB" id="A0A2T3QNA6"/>
<sequence>MKLLSTSVFLVSIGLAGCVSNEAIYADYGELACGGSTTVIEGHFWPSVVNFGFDKKQLDLQQQNAIKQAAQLLKANPNLNVAVIGSADSAGKDSYNDMLAKERADVVANYLQQHGILPHRIVTLGTGSREPFVVTNNEAENRVNRRTQLILLGADYNPVSMQYSPAASHSSAQ</sequence>
<proteinExistence type="predicted"/>
<dbReference type="GO" id="GO:0009279">
    <property type="term" value="C:cell outer membrane"/>
    <property type="evidence" value="ECO:0007669"/>
    <property type="project" value="UniProtKB-SubCell"/>
</dbReference>
<dbReference type="InterPro" id="IPR050330">
    <property type="entry name" value="Bact_OuterMem_StrucFunc"/>
</dbReference>
<dbReference type="PROSITE" id="PS51123">
    <property type="entry name" value="OMPA_2"/>
    <property type="match status" value="1"/>
</dbReference>
<dbReference type="PRINTS" id="PR01021">
    <property type="entry name" value="OMPADOMAIN"/>
</dbReference>
<dbReference type="Proteomes" id="UP000251647">
    <property type="component" value="Unassembled WGS sequence"/>
</dbReference>
<evidence type="ECO:0000256" key="3">
    <source>
        <dbReference type="ARBA" id="ARBA00023237"/>
    </source>
</evidence>
<comment type="subcellular location">
    <subcellularLocation>
        <location evidence="1">Cell outer membrane</location>
    </subcellularLocation>
</comment>
<reference evidence="4 5" key="1">
    <citation type="submission" date="2018-06" db="EMBL/GenBank/DDBJ databases">
        <authorList>
            <consortium name="Pathogen Informatics"/>
            <person name="Doyle S."/>
        </authorList>
    </citation>
    <scope>NUCLEOTIDE SEQUENCE [LARGE SCALE GENOMIC DNA]</scope>
    <source>
        <strain evidence="4 5">NCTC11647</strain>
    </source>
</reference>
<dbReference type="InterPro" id="IPR036737">
    <property type="entry name" value="OmpA-like_sf"/>
</dbReference>
<evidence type="ECO:0000313" key="5">
    <source>
        <dbReference type="Proteomes" id="UP000251647"/>
    </source>
</evidence>